<protein>
    <submittedName>
        <fullName evidence="1">Phage terminase, large subunit</fullName>
    </submittedName>
</protein>
<organism evidence="1">
    <name type="scientific">uncultured marine virus</name>
    <dbReference type="NCBI Taxonomy" id="186617"/>
    <lineage>
        <taxon>Viruses</taxon>
        <taxon>environmental samples</taxon>
    </lineage>
</organism>
<proteinExistence type="predicted"/>
<name>A0A0F7L4W5_9VIRU</name>
<sequence>MDTVCASSTHAMLIPSMDLILCSFLCNPLNKKSEPFTLFMIDLSVTWKSVSSYFLIKSESNW</sequence>
<reference evidence="1" key="2">
    <citation type="submission" date="2015-03" db="EMBL/GenBank/DDBJ databases">
        <authorList>
            <person name="Chow C.-E.T."/>
            <person name="Winget D.M."/>
            <person name="White R.A.III."/>
            <person name="Hallam S.J."/>
            <person name="Suttle C.A."/>
        </authorList>
    </citation>
    <scope>NUCLEOTIDE SEQUENCE</scope>
    <source>
        <strain evidence="1">Anoxic2_4</strain>
    </source>
</reference>
<accession>A0A0F7L4W5</accession>
<dbReference type="EMBL" id="KR029588">
    <property type="protein sequence ID" value="AKH47005.1"/>
    <property type="molecule type" value="Genomic_DNA"/>
</dbReference>
<reference evidence="1" key="1">
    <citation type="journal article" date="2015" name="Front. Microbiol.">
        <title>Combining genomic sequencing methods to explore viral diversity and reveal potential virus-host interactions.</title>
        <authorList>
            <person name="Chow C.E."/>
            <person name="Winget D.M."/>
            <person name="White R.A.III."/>
            <person name="Hallam S.J."/>
            <person name="Suttle C.A."/>
        </authorList>
    </citation>
    <scope>NUCLEOTIDE SEQUENCE</scope>
    <source>
        <strain evidence="1">Anoxic2_4</strain>
    </source>
</reference>
<evidence type="ECO:0000313" key="1">
    <source>
        <dbReference type="EMBL" id="AKH47005.1"/>
    </source>
</evidence>